<feature type="transmembrane region" description="Helical" evidence="1">
    <location>
        <begin position="148"/>
        <end position="168"/>
    </location>
</feature>
<reference evidence="2" key="2">
    <citation type="submission" date="2020-07" db="EMBL/GenBank/DDBJ databases">
        <authorList>
            <person name="Pettersson B.M.F."/>
            <person name="Behra P.R.K."/>
            <person name="Ramesh M."/>
            <person name="Das S."/>
            <person name="Dasgupta S."/>
            <person name="Kirsebom L.A."/>
        </authorList>
    </citation>
    <scope>NUCLEOTIDE SEQUENCE</scope>
    <source>
        <strain evidence="2">DSM 45439</strain>
    </source>
</reference>
<evidence type="ECO:0000313" key="3">
    <source>
        <dbReference type="EMBL" id="ORA40508.1"/>
    </source>
</evidence>
<comment type="caution">
    <text evidence="2">The sequence shown here is derived from an EMBL/GenBank/DDBJ whole genome shotgun (WGS) entry which is preliminary data.</text>
</comment>
<protein>
    <submittedName>
        <fullName evidence="2">Uncharacterized protein</fullName>
    </submittedName>
</protein>
<gene>
    <name evidence="3" type="ORF">BST19_28095</name>
    <name evidence="2" type="ORF">H7I91_14245</name>
</gene>
<accession>A0AAW5S7D1</accession>
<dbReference type="RefSeq" id="WP_083071849.1">
    <property type="nucleotide sequence ID" value="NZ_JACKTG010000034.1"/>
</dbReference>
<reference evidence="3 4" key="1">
    <citation type="submission" date="2017-02" db="EMBL/GenBank/DDBJ databases">
        <title>The new phylogeny of genus Mycobacterium.</title>
        <authorList>
            <person name="Tortoli E."/>
            <person name="Trovato A."/>
            <person name="Cirillo D.M."/>
        </authorList>
    </citation>
    <scope>NUCLEOTIDE SEQUENCE [LARGE SCALE GENOMIC DNA]</scope>
    <source>
        <strain evidence="3 4">DSM 45439</strain>
    </source>
</reference>
<name>A0AAW5S7D1_MYCBC</name>
<proteinExistence type="predicted"/>
<evidence type="ECO:0000313" key="5">
    <source>
        <dbReference type="Proteomes" id="UP001207588"/>
    </source>
</evidence>
<reference evidence="2" key="3">
    <citation type="journal article" date="2022" name="BMC Genomics">
        <title>Comparative genome analysis of mycobacteria focusing on tRNA and non-coding RNA.</title>
        <authorList>
            <person name="Behra P.R.K."/>
            <person name="Pettersson B.M.F."/>
            <person name="Ramesh M."/>
            <person name="Das S."/>
            <person name="Dasgupta S."/>
            <person name="Kirsebom L.A."/>
        </authorList>
    </citation>
    <scope>NUCLEOTIDE SEQUENCE</scope>
    <source>
        <strain evidence="2">DSM 45439</strain>
    </source>
</reference>
<dbReference type="AlphaFoldDB" id="A0AAW5S7D1"/>
<feature type="transmembrane region" description="Helical" evidence="1">
    <location>
        <begin position="39"/>
        <end position="59"/>
    </location>
</feature>
<evidence type="ECO:0000256" key="1">
    <source>
        <dbReference type="SAM" id="Phobius"/>
    </source>
</evidence>
<dbReference type="Proteomes" id="UP000192293">
    <property type="component" value="Unassembled WGS sequence"/>
</dbReference>
<evidence type="ECO:0000313" key="2">
    <source>
        <dbReference type="EMBL" id="MCV6990433.1"/>
    </source>
</evidence>
<feature type="transmembrane region" description="Helical" evidence="1">
    <location>
        <begin position="125"/>
        <end position="142"/>
    </location>
</feature>
<sequence length="188" mass="20127">MMIRFTLQPFWVRLLISAPILAVFWGAGISLSSSPSPSVLHSVVFAVFVGVALAAWITYSREPAHRALVEAVASVDKTGRGQAIAAVVRGDVPSDPELRSVAIRLGSAYLGGKSADQLKRQERQTWMVLVFLGLLCVAGVVVESSVHARLYFVALALISAVVLPLGLLRARRIQRNISTLAEGLPDAA</sequence>
<keyword evidence="1" id="KW-0812">Transmembrane</keyword>
<dbReference type="Proteomes" id="UP001207588">
    <property type="component" value="Unassembled WGS sequence"/>
</dbReference>
<dbReference type="EMBL" id="MVHL01000145">
    <property type="protein sequence ID" value="ORA40508.1"/>
    <property type="molecule type" value="Genomic_DNA"/>
</dbReference>
<keyword evidence="1" id="KW-1133">Transmembrane helix</keyword>
<keyword evidence="1" id="KW-0472">Membrane</keyword>
<feature type="transmembrane region" description="Helical" evidence="1">
    <location>
        <begin position="12"/>
        <end position="33"/>
    </location>
</feature>
<evidence type="ECO:0000313" key="4">
    <source>
        <dbReference type="Proteomes" id="UP000192293"/>
    </source>
</evidence>
<organism evidence="2 5">
    <name type="scientific">Mycobacterium bouchedurhonense</name>
    <dbReference type="NCBI Taxonomy" id="701041"/>
    <lineage>
        <taxon>Bacteria</taxon>
        <taxon>Bacillati</taxon>
        <taxon>Actinomycetota</taxon>
        <taxon>Actinomycetes</taxon>
        <taxon>Mycobacteriales</taxon>
        <taxon>Mycobacteriaceae</taxon>
        <taxon>Mycobacterium</taxon>
        <taxon>Mycobacterium avium complex (MAC)</taxon>
    </lineage>
</organism>
<dbReference type="EMBL" id="JACKTG010000034">
    <property type="protein sequence ID" value="MCV6990433.1"/>
    <property type="molecule type" value="Genomic_DNA"/>
</dbReference>
<keyword evidence="4" id="KW-1185">Reference proteome</keyword>